<evidence type="ECO:0000313" key="3">
    <source>
        <dbReference type="EMBL" id="MFC7291042.1"/>
    </source>
</evidence>
<dbReference type="InterPro" id="IPR016989">
    <property type="entry name" value="Atp1_alphaprobac"/>
</dbReference>
<keyword evidence="4" id="KW-1185">Reference proteome</keyword>
<keyword evidence="1 2" id="KW-0472">Membrane</keyword>
<comment type="similarity">
    <text evidence="1">Belongs to the bacterial AtpI family.</text>
</comment>
<gene>
    <name evidence="3" type="ORF">ACFQS8_05400</name>
</gene>
<dbReference type="InterPro" id="IPR032820">
    <property type="entry name" value="ATPase_put"/>
</dbReference>
<dbReference type="Proteomes" id="UP001596492">
    <property type="component" value="Unassembled WGS sequence"/>
</dbReference>
<evidence type="ECO:0000256" key="1">
    <source>
        <dbReference type="PIRNR" id="PIRNR032126"/>
    </source>
</evidence>
<evidence type="ECO:0000256" key="2">
    <source>
        <dbReference type="SAM" id="Phobius"/>
    </source>
</evidence>
<comment type="function">
    <text evidence="1">A possible function for this protein is to guide the assembly of the membrane sector of the ATPase enzyme complex.</text>
</comment>
<feature type="transmembrane region" description="Helical" evidence="2">
    <location>
        <begin position="67"/>
        <end position="85"/>
    </location>
</feature>
<protein>
    <recommendedName>
        <fullName evidence="1">ATP synthase protein I</fullName>
    </recommendedName>
</protein>
<reference evidence="4" key="1">
    <citation type="journal article" date="2019" name="Int. J. Syst. Evol. Microbiol.">
        <title>The Global Catalogue of Microorganisms (GCM) 10K type strain sequencing project: providing services to taxonomists for standard genome sequencing and annotation.</title>
        <authorList>
            <consortium name="The Broad Institute Genomics Platform"/>
            <consortium name="The Broad Institute Genome Sequencing Center for Infectious Disease"/>
            <person name="Wu L."/>
            <person name="Ma J."/>
        </authorList>
    </citation>
    <scope>NUCLEOTIDE SEQUENCE [LARGE SCALE GENOMIC DNA]</scope>
    <source>
        <strain evidence="4">CCUG 51308</strain>
    </source>
</reference>
<keyword evidence="2" id="KW-0812">Transmembrane</keyword>
<dbReference type="RefSeq" id="WP_382166241.1">
    <property type="nucleotide sequence ID" value="NZ_JBHTBR010000002.1"/>
</dbReference>
<organism evidence="3 4">
    <name type="scientific">Hirschia litorea</name>
    <dbReference type="NCBI Taxonomy" id="1199156"/>
    <lineage>
        <taxon>Bacteria</taxon>
        <taxon>Pseudomonadati</taxon>
        <taxon>Pseudomonadota</taxon>
        <taxon>Alphaproteobacteria</taxon>
        <taxon>Hyphomonadales</taxon>
        <taxon>Hyphomonadaceae</taxon>
        <taxon>Hirschia</taxon>
    </lineage>
</organism>
<dbReference type="Pfam" id="PF09527">
    <property type="entry name" value="ATPase_gene1"/>
    <property type="match status" value="1"/>
</dbReference>
<sequence>MSNDDLRKQIDEARAAYTSKYEPKLNSEGQAKGMALGFRMATEFAVGPFVGAAIGWGLDLVFHTKPWMLIIWMMLGFAAGVMNVVRTVKAAQDTAGSEPVQGVEEE</sequence>
<dbReference type="EMBL" id="JBHTBR010000002">
    <property type="protein sequence ID" value="MFC7291042.1"/>
    <property type="molecule type" value="Genomic_DNA"/>
</dbReference>
<proteinExistence type="inferred from homology"/>
<dbReference type="PIRSF" id="PIRSF032126">
    <property type="entry name" value="F0F1_ATP_synthase_subunit_I"/>
    <property type="match status" value="1"/>
</dbReference>
<keyword evidence="1" id="KW-0375">Hydrogen ion transport</keyword>
<keyword evidence="1" id="KW-0406">Ion transport</keyword>
<evidence type="ECO:0000313" key="4">
    <source>
        <dbReference type="Proteomes" id="UP001596492"/>
    </source>
</evidence>
<feature type="transmembrane region" description="Helical" evidence="2">
    <location>
        <begin position="40"/>
        <end position="61"/>
    </location>
</feature>
<accession>A0ABW2IJE7</accession>
<name>A0ABW2IJE7_9PROT</name>
<keyword evidence="2" id="KW-1133">Transmembrane helix</keyword>
<comment type="caution">
    <text evidence="3">The sequence shown here is derived from an EMBL/GenBank/DDBJ whole genome shotgun (WGS) entry which is preliminary data.</text>
</comment>
<keyword evidence="1" id="KW-0813">Transport</keyword>